<dbReference type="InterPro" id="IPR036942">
    <property type="entry name" value="Beta-barrel_TonB_sf"/>
</dbReference>
<dbReference type="Gene3D" id="2.40.170.20">
    <property type="entry name" value="TonB-dependent receptor, beta-barrel domain"/>
    <property type="match status" value="1"/>
</dbReference>
<dbReference type="InterPro" id="IPR000531">
    <property type="entry name" value="Beta-barrel_TonB"/>
</dbReference>
<evidence type="ECO:0000256" key="3">
    <source>
        <dbReference type="ARBA" id="ARBA00022448"/>
    </source>
</evidence>
<evidence type="ECO:0000313" key="18">
    <source>
        <dbReference type="Proteomes" id="UP001606134"/>
    </source>
</evidence>
<keyword evidence="5 11" id="KW-0812">Transmembrane</keyword>
<gene>
    <name evidence="17" type="ORF">ACG04R_21230</name>
</gene>
<evidence type="ECO:0000256" key="5">
    <source>
        <dbReference type="ARBA" id="ARBA00022692"/>
    </source>
</evidence>
<evidence type="ECO:0000259" key="15">
    <source>
        <dbReference type="Pfam" id="PF00593"/>
    </source>
</evidence>
<evidence type="ECO:0000256" key="4">
    <source>
        <dbReference type="ARBA" id="ARBA00022452"/>
    </source>
</evidence>
<feature type="domain" description="TonB-dependent receptor-like beta-barrel" evidence="15">
    <location>
        <begin position="312"/>
        <end position="739"/>
    </location>
</feature>
<keyword evidence="6 14" id="KW-0732">Signal</keyword>
<keyword evidence="18" id="KW-1185">Reference proteome</keyword>
<evidence type="ECO:0000256" key="1">
    <source>
        <dbReference type="ARBA" id="ARBA00004571"/>
    </source>
</evidence>
<dbReference type="InterPro" id="IPR037066">
    <property type="entry name" value="Plug_dom_sf"/>
</dbReference>
<keyword evidence="3 11" id="KW-0813">Transport</keyword>
<dbReference type="InterPro" id="IPR012910">
    <property type="entry name" value="Plug_dom"/>
</dbReference>
<evidence type="ECO:0000256" key="8">
    <source>
        <dbReference type="ARBA" id="ARBA00023136"/>
    </source>
</evidence>
<keyword evidence="4 11" id="KW-1134">Transmembrane beta strand</keyword>
<feature type="compositionally biased region" description="Basic and acidic residues" evidence="13">
    <location>
        <begin position="47"/>
        <end position="57"/>
    </location>
</feature>
<name>A0ABW7HH86_9BURK</name>
<feature type="region of interest" description="Disordered" evidence="13">
    <location>
        <begin position="31"/>
        <end position="57"/>
    </location>
</feature>
<evidence type="ECO:0000256" key="13">
    <source>
        <dbReference type="SAM" id="MobiDB-lite"/>
    </source>
</evidence>
<keyword evidence="9 17" id="KW-0675">Receptor</keyword>
<accession>A0ABW7HH86</accession>
<feature type="signal peptide" evidence="14">
    <location>
        <begin position="1"/>
        <end position="25"/>
    </location>
</feature>
<comment type="caution">
    <text evidence="17">The sequence shown here is derived from an EMBL/GenBank/DDBJ whole genome shotgun (WGS) entry which is preliminary data.</text>
</comment>
<protein>
    <submittedName>
        <fullName evidence="17">TonB-dependent receptor plug domain-containing protein</fullName>
    </submittedName>
</protein>
<comment type="subcellular location">
    <subcellularLocation>
        <location evidence="1 11">Cell outer membrane</location>
        <topology evidence="1 11">Multi-pass membrane protein</topology>
    </subcellularLocation>
</comment>
<sequence>MQIHRLRLTTVATLVACGSCAAAFAQTTPAVPAAPDAAASMPARRPRPPEHRPAETKNQQLERVEVNGSASDDSIRRASTASKIVISREEIEKFGDSTVGEVLKRLPGVTTGGRPGRGGEIRMRGMGGGYTQILVNGERMPPGFSLDQLPPDQVERIEVLRAPTAEYGARAIAGTINVVLREALQKRINDLRVQLAEERGKLRPNIGWTRNDKFGQTGAYNVTLNATRNERIDDFHSTSTTHLLATGQDSTVINAGRNNAANESLNVNARVQWKEASGDSFALQPFVVINKGSSTNVFDQQQTGCVDPKVDPTSQIRCLNYNHADTDSSNRSSMFRLHGQWQHRLDESTRLELRAAVGRMNGSGHSYREERENGALFRTQDDTTDNHHDSWSLAGKLSHQLGGEHSLVAGLEAEGQDLDQSRVTLQNGVRQSALQDFGDNLSASTRRYAYYAQDEWSVGKQWGFYAGLRGETITTSSANAGNPVSNRSSVWTPLLHAVWKFDEAGRDQIRASLTRSYRSPNLQDMIARPSINSQYACPDNALCGPNVINYADRMGNPDLKPEVARGLELAYENYLSLGGILSVNAFYRRIQDLIRVEPELETVSWAAVPRWVARPRNIGDATTYGIEFEAKFRLDQFVKDALPVNIRSNLSLFRSHVNQIPGPHNTLDQQPPGTANLGFDYRLHSLPLTVGGNVNYTPGYQIQQTELQLTDLDKKRVADAFALWTFNPEVGVRLSASNLAPLNYTTGSVVTTDKAVIASRSGGPSYTLWQVRLEMKI</sequence>
<feature type="domain" description="TonB-dependent receptor plug" evidence="16">
    <location>
        <begin position="77"/>
        <end position="175"/>
    </location>
</feature>
<dbReference type="Proteomes" id="UP001606134">
    <property type="component" value="Unassembled WGS sequence"/>
</dbReference>
<dbReference type="InterPro" id="IPR039426">
    <property type="entry name" value="TonB-dep_rcpt-like"/>
</dbReference>
<dbReference type="PANTHER" id="PTHR30069:SF29">
    <property type="entry name" value="HEMOGLOBIN AND HEMOGLOBIN-HAPTOGLOBIN-BINDING PROTEIN 1-RELATED"/>
    <property type="match status" value="1"/>
</dbReference>
<evidence type="ECO:0000256" key="12">
    <source>
        <dbReference type="RuleBase" id="RU003357"/>
    </source>
</evidence>
<keyword evidence="7 12" id="KW-0798">TonB box</keyword>
<evidence type="ECO:0000256" key="6">
    <source>
        <dbReference type="ARBA" id="ARBA00022729"/>
    </source>
</evidence>
<keyword evidence="10 11" id="KW-0998">Cell outer membrane</keyword>
<proteinExistence type="inferred from homology"/>
<comment type="similarity">
    <text evidence="2 11 12">Belongs to the TonB-dependent receptor family.</text>
</comment>
<evidence type="ECO:0000256" key="9">
    <source>
        <dbReference type="ARBA" id="ARBA00023170"/>
    </source>
</evidence>
<evidence type="ECO:0000259" key="16">
    <source>
        <dbReference type="Pfam" id="PF07715"/>
    </source>
</evidence>
<dbReference type="SUPFAM" id="SSF56935">
    <property type="entry name" value="Porins"/>
    <property type="match status" value="1"/>
</dbReference>
<dbReference type="Gene3D" id="2.170.130.10">
    <property type="entry name" value="TonB-dependent receptor, plug domain"/>
    <property type="match status" value="1"/>
</dbReference>
<keyword evidence="8 11" id="KW-0472">Membrane</keyword>
<evidence type="ECO:0000256" key="14">
    <source>
        <dbReference type="SAM" id="SignalP"/>
    </source>
</evidence>
<dbReference type="Pfam" id="PF00593">
    <property type="entry name" value="TonB_dep_Rec_b-barrel"/>
    <property type="match status" value="1"/>
</dbReference>
<feature type="chain" id="PRO_5045734274" evidence="14">
    <location>
        <begin position="26"/>
        <end position="777"/>
    </location>
</feature>
<evidence type="ECO:0000313" key="17">
    <source>
        <dbReference type="EMBL" id="MFG6489220.1"/>
    </source>
</evidence>
<organism evidence="17 18">
    <name type="scientific">Pelomonas candidula</name>
    <dbReference type="NCBI Taxonomy" id="3299025"/>
    <lineage>
        <taxon>Bacteria</taxon>
        <taxon>Pseudomonadati</taxon>
        <taxon>Pseudomonadota</taxon>
        <taxon>Betaproteobacteria</taxon>
        <taxon>Burkholderiales</taxon>
        <taxon>Sphaerotilaceae</taxon>
        <taxon>Roseateles</taxon>
    </lineage>
</organism>
<dbReference type="RefSeq" id="WP_394415535.1">
    <property type="nucleotide sequence ID" value="NZ_JBIGIC010000012.1"/>
</dbReference>
<dbReference type="PROSITE" id="PS52016">
    <property type="entry name" value="TONB_DEPENDENT_REC_3"/>
    <property type="match status" value="1"/>
</dbReference>
<feature type="compositionally biased region" description="Low complexity" evidence="13">
    <location>
        <begin position="31"/>
        <end position="43"/>
    </location>
</feature>
<dbReference type="Pfam" id="PF07715">
    <property type="entry name" value="Plug"/>
    <property type="match status" value="1"/>
</dbReference>
<dbReference type="PANTHER" id="PTHR30069">
    <property type="entry name" value="TONB-DEPENDENT OUTER MEMBRANE RECEPTOR"/>
    <property type="match status" value="1"/>
</dbReference>
<evidence type="ECO:0000256" key="2">
    <source>
        <dbReference type="ARBA" id="ARBA00009810"/>
    </source>
</evidence>
<evidence type="ECO:0000256" key="7">
    <source>
        <dbReference type="ARBA" id="ARBA00023077"/>
    </source>
</evidence>
<dbReference type="EMBL" id="JBIGIC010000012">
    <property type="protein sequence ID" value="MFG6489220.1"/>
    <property type="molecule type" value="Genomic_DNA"/>
</dbReference>
<evidence type="ECO:0000256" key="11">
    <source>
        <dbReference type="PROSITE-ProRule" id="PRU01360"/>
    </source>
</evidence>
<dbReference type="CDD" id="cd01347">
    <property type="entry name" value="ligand_gated_channel"/>
    <property type="match status" value="1"/>
</dbReference>
<reference evidence="17 18" key="1">
    <citation type="submission" date="2024-08" db="EMBL/GenBank/DDBJ databases">
        <authorList>
            <person name="Lu H."/>
        </authorList>
    </citation>
    <scope>NUCLEOTIDE SEQUENCE [LARGE SCALE GENOMIC DNA]</scope>
    <source>
        <strain evidence="17 18">BYS78W</strain>
    </source>
</reference>
<evidence type="ECO:0000256" key="10">
    <source>
        <dbReference type="ARBA" id="ARBA00023237"/>
    </source>
</evidence>